<reference evidence="1" key="1">
    <citation type="submission" date="2013-08" db="EMBL/GenBank/DDBJ databases">
        <authorList>
            <person name="Mendez C."/>
            <person name="Richter M."/>
            <person name="Ferrer M."/>
            <person name="Sanchez J."/>
        </authorList>
    </citation>
    <scope>NUCLEOTIDE SEQUENCE</scope>
</reference>
<dbReference type="GO" id="GO:0005975">
    <property type="term" value="P:carbohydrate metabolic process"/>
    <property type="evidence" value="ECO:0007669"/>
    <property type="project" value="TreeGrafter"/>
</dbReference>
<name>T1AHF4_9ZZZZ</name>
<dbReference type="EMBL" id="AUZY01005144">
    <property type="protein sequence ID" value="EQD59926.1"/>
    <property type="molecule type" value="Genomic_DNA"/>
</dbReference>
<gene>
    <name evidence="1" type="ORF">B1B_07983</name>
</gene>
<dbReference type="Gene3D" id="1.10.580.10">
    <property type="entry name" value="Citrate Synthase, domain 1"/>
    <property type="match status" value="1"/>
</dbReference>
<dbReference type="GO" id="GO:0006099">
    <property type="term" value="P:tricarboxylic acid cycle"/>
    <property type="evidence" value="ECO:0007669"/>
    <property type="project" value="TreeGrafter"/>
</dbReference>
<sequence>GLGPTVAPPGLEGVAVAETSVGDVRGEEGFFHYRGYDATELARRCSFEQVWHLLLMGELPDPVQLAAFRERTQAARELAPEVSALLQPLTRVELYAPLEALRTALSLVATSLRLRPTLDASREEVLDAALRLTAVAPVMLTCQYRAHRGDPPAVPDPDLGYAAAYLHLLTGRRPQPEAARALEQYLILTMDHGFNASTFTARVIASTGADVGAAVVGALGALSGPLHGGAPSRALDTLDTIGT</sequence>
<feature type="non-terminal residue" evidence="1">
    <location>
        <position position="243"/>
    </location>
</feature>
<dbReference type="InterPro" id="IPR002020">
    <property type="entry name" value="Citrate_synthase"/>
</dbReference>
<organism evidence="1">
    <name type="scientific">mine drainage metagenome</name>
    <dbReference type="NCBI Taxonomy" id="410659"/>
    <lineage>
        <taxon>unclassified sequences</taxon>
        <taxon>metagenomes</taxon>
        <taxon>ecological metagenomes</taxon>
    </lineage>
</organism>
<dbReference type="Pfam" id="PF00285">
    <property type="entry name" value="Citrate_synt"/>
    <property type="match status" value="1"/>
</dbReference>
<comment type="caution">
    <text evidence="1">The sequence shown here is derived from an EMBL/GenBank/DDBJ whole genome shotgun (WGS) entry which is preliminary data.</text>
</comment>
<proteinExistence type="predicted"/>
<dbReference type="PANTHER" id="PTHR11739:SF23">
    <property type="entry name" value="CITRATE SYNTHASE 2-RELATED"/>
    <property type="match status" value="1"/>
</dbReference>
<feature type="non-terminal residue" evidence="1">
    <location>
        <position position="1"/>
    </location>
</feature>
<dbReference type="SUPFAM" id="SSF48256">
    <property type="entry name" value="Citrate synthase"/>
    <property type="match status" value="1"/>
</dbReference>
<dbReference type="InterPro" id="IPR036969">
    <property type="entry name" value="Citrate_synthase_sf"/>
</dbReference>
<dbReference type="GO" id="GO:0005829">
    <property type="term" value="C:cytosol"/>
    <property type="evidence" value="ECO:0007669"/>
    <property type="project" value="TreeGrafter"/>
</dbReference>
<evidence type="ECO:0000313" key="1">
    <source>
        <dbReference type="EMBL" id="EQD59926.1"/>
    </source>
</evidence>
<protein>
    <submittedName>
        <fullName evidence="1">Citrate (Si)-synthase</fullName>
    </submittedName>
</protein>
<accession>T1AHF4</accession>
<dbReference type="InterPro" id="IPR016142">
    <property type="entry name" value="Citrate_synth-like_lrg_a-sub"/>
</dbReference>
<dbReference type="AlphaFoldDB" id="T1AHF4"/>
<reference evidence="1" key="2">
    <citation type="journal article" date="2014" name="ISME J.">
        <title>Microbial stratification in low pH oxic and suboxic macroscopic growths along an acid mine drainage.</title>
        <authorList>
            <person name="Mendez-Garcia C."/>
            <person name="Mesa V."/>
            <person name="Sprenger R.R."/>
            <person name="Richter M."/>
            <person name="Diez M.S."/>
            <person name="Solano J."/>
            <person name="Bargiela R."/>
            <person name="Golyshina O.V."/>
            <person name="Manteca A."/>
            <person name="Ramos J.L."/>
            <person name="Gallego J.R."/>
            <person name="Llorente I."/>
            <person name="Martins Dos Santos V.A."/>
            <person name="Jensen O.N."/>
            <person name="Pelaez A.I."/>
            <person name="Sanchez J."/>
            <person name="Ferrer M."/>
        </authorList>
    </citation>
    <scope>NUCLEOTIDE SEQUENCE</scope>
</reference>
<dbReference type="GO" id="GO:0046912">
    <property type="term" value="F:acyltransferase activity, acyl groups converted into alkyl on transfer"/>
    <property type="evidence" value="ECO:0007669"/>
    <property type="project" value="InterPro"/>
</dbReference>
<dbReference type="PRINTS" id="PR00143">
    <property type="entry name" value="CITRTSNTHASE"/>
</dbReference>
<dbReference type="PANTHER" id="PTHR11739">
    <property type="entry name" value="CITRATE SYNTHASE"/>
    <property type="match status" value="1"/>
</dbReference>